<organism evidence="2 3">
    <name type="scientific">Rhinolophus ferrumequinum</name>
    <name type="common">Greater horseshoe bat</name>
    <dbReference type="NCBI Taxonomy" id="59479"/>
    <lineage>
        <taxon>Eukaryota</taxon>
        <taxon>Metazoa</taxon>
        <taxon>Chordata</taxon>
        <taxon>Craniata</taxon>
        <taxon>Vertebrata</taxon>
        <taxon>Euteleostomi</taxon>
        <taxon>Mammalia</taxon>
        <taxon>Eutheria</taxon>
        <taxon>Laurasiatheria</taxon>
        <taxon>Chiroptera</taxon>
        <taxon>Yinpterochiroptera</taxon>
        <taxon>Rhinolophoidea</taxon>
        <taxon>Rhinolophidae</taxon>
        <taxon>Rhinolophinae</taxon>
        <taxon>Rhinolophus</taxon>
    </lineage>
</organism>
<dbReference type="Proteomes" id="UP000585614">
    <property type="component" value="Unassembled WGS sequence"/>
</dbReference>
<evidence type="ECO:0000313" key="2">
    <source>
        <dbReference type="EMBL" id="KAF6280980.1"/>
    </source>
</evidence>
<evidence type="ECO:0000256" key="1">
    <source>
        <dbReference type="SAM" id="MobiDB-lite"/>
    </source>
</evidence>
<dbReference type="EMBL" id="JACAGC010000024">
    <property type="protein sequence ID" value="KAF6280980.1"/>
    <property type="molecule type" value="Genomic_DNA"/>
</dbReference>
<comment type="caution">
    <text evidence="2">The sequence shown here is derived from an EMBL/GenBank/DDBJ whole genome shotgun (WGS) entry which is preliminary data.</text>
</comment>
<name>A0A7J7RXV6_RHIFE</name>
<dbReference type="AlphaFoldDB" id="A0A7J7RXV6"/>
<gene>
    <name evidence="2" type="ORF">mRhiFer1_009342</name>
</gene>
<protein>
    <submittedName>
        <fullName evidence="2">Uncharacterized protein</fullName>
    </submittedName>
</protein>
<feature type="region of interest" description="Disordered" evidence="1">
    <location>
        <begin position="101"/>
        <end position="137"/>
    </location>
</feature>
<sequence>MNLSEKTCSAPPGGRSLETLTDAASGSSGLLLASFPVVPSSLEICSFLELGRHCSLDRETSEDHLVLESSMDIWSRALSMAWGAMAMLGYSSQRTSFSSLAMSHVGPHPEDFQPPDMQPALPGSGNGVFLSQRPQAG</sequence>
<reference evidence="2 3" key="1">
    <citation type="journal article" date="2020" name="Nature">
        <title>Six reference-quality genomes reveal evolution of bat adaptations.</title>
        <authorList>
            <person name="Jebb D."/>
            <person name="Huang Z."/>
            <person name="Pippel M."/>
            <person name="Hughes G.M."/>
            <person name="Lavrichenko K."/>
            <person name="Devanna P."/>
            <person name="Winkler S."/>
            <person name="Jermiin L.S."/>
            <person name="Skirmuntt E.C."/>
            <person name="Katzourakis A."/>
            <person name="Burkitt-Gray L."/>
            <person name="Ray D.A."/>
            <person name="Sullivan K.A.M."/>
            <person name="Roscito J.G."/>
            <person name="Kirilenko B.M."/>
            <person name="Davalos L.M."/>
            <person name="Corthals A.P."/>
            <person name="Power M.L."/>
            <person name="Jones G."/>
            <person name="Ransome R.D."/>
            <person name="Dechmann D.K.N."/>
            <person name="Locatelli A.G."/>
            <person name="Puechmaille S.J."/>
            <person name="Fedrigo O."/>
            <person name="Jarvis E.D."/>
            <person name="Hiller M."/>
            <person name="Vernes S.C."/>
            <person name="Myers E.W."/>
            <person name="Teeling E.C."/>
        </authorList>
    </citation>
    <scope>NUCLEOTIDE SEQUENCE [LARGE SCALE GENOMIC DNA]</scope>
    <source>
        <strain evidence="2">MRhiFer1</strain>
        <tissue evidence="2">Lung</tissue>
    </source>
</reference>
<proteinExistence type="predicted"/>
<accession>A0A7J7RXV6</accession>
<evidence type="ECO:0000313" key="3">
    <source>
        <dbReference type="Proteomes" id="UP000585614"/>
    </source>
</evidence>